<protein>
    <submittedName>
        <fullName evidence="1">GHKL domain protein</fullName>
    </submittedName>
</protein>
<dbReference type="EMBL" id="BCSY01000065">
    <property type="protein sequence ID" value="GAS97018.1"/>
    <property type="molecule type" value="Genomic_DNA"/>
</dbReference>
<keyword evidence="2" id="KW-1185">Reference proteome</keyword>
<proteinExistence type="predicted"/>
<evidence type="ECO:0000313" key="1">
    <source>
        <dbReference type="EMBL" id="GAS97018.1"/>
    </source>
</evidence>
<reference evidence="2" key="2">
    <citation type="submission" date="2016-02" db="EMBL/GenBank/DDBJ databases">
        <title>Draft genome sequence of five rapidly growing Mycobacterium species.</title>
        <authorList>
            <person name="Katahira K."/>
            <person name="Gotou Y."/>
            <person name="Iida K."/>
            <person name="Ogura Y."/>
            <person name="Hayashi T."/>
        </authorList>
    </citation>
    <scope>NUCLEOTIDE SEQUENCE [LARGE SCALE GENOMIC DNA]</scope>
    <source>
        <strain evidence="2">JCM15298</strain>
    </source>
</reference>
<dbReference type="AlphaFoldDB" id="A0A100WFD8"/>
<organism evidence="1 2">
    <name type="scientific">Mycolicibacterium canariasense</name>
    <name type="common">Mycobacterium canariasense</name>
    <dbReference type="NCBI Taxonomy" id="228230"/>
    <lineage>
        <taxon>Bacteria</taxon>
        <taxon>Bacillati</taxon>
        <taxon>Actinomycetota</taxon>
        <taxon>Actinomycetes</taxon>
        <taxon>Mycobacteriales</taxon>
        <taxon>Mycobacteriaceae</taxon>
        <taxon>Mycolicibacterium</taxon>
    </lineage>
</organism>
<reference evidence="2" key="1">
    <citation type="journal article" date="2016" name="Genome Announc.">
        <title>Draft Genome Sequences of Five Rapidly Growing Mycobacterium Species, M. thermoresistibile, M. fortuitum subsp. acetamidolyticum, M. canariasense, M. brisbanense, and M. novocastrense.</title>
        <authorList>
            <person name="Katahira K."/>
            <person name="Ogura Y."/>
            <person name="Gotoh Y."/>
            <person name="Hayashi T."/>
        </authorList>
    </citation>
    <scope>NUCLEOTIDE SEQUENCE [LARGE SCALE GENOMIC DNA]</scope>
    <source>
        <strain evidence="2">JCM15298</strain>
    </source>
</reference>
<sequence length="132" mass="14128">MEVVVLRAAVPAVVEPPVAAVPVLPVVVPVEPERVLKARPVAVVQEVPAQVVPVEPVAVPRVLKAPAVRVREAPVALVERAALEVPVEPARAVAAVAVVLVPHRSWARCRPGRPLRQRPVLRCCWIPGRSAH</sequence>
<evidence type="ECO:0000313" key="2">
    <source>
        <dbReference type="Proteomes" id="UP000069443"/>
    </source>
</evidence>
<gene>
    <name evidence="1" type="ORF">RMCC_3984</name>
</gene>
<dbReference type="Proteomes" id="UP000069443">
    <property type="component" value="Unassembled WGS sequence"/>
</dbReference>
<name>A0A100WFD8_MYCCR</name>
<dbReference type="STRING" id="228230.RMCC_3984"/>
<accession>A0A100WFD8</accession>
<comment type="caution">
    <text evidence="1">The sequence shown here is derived from an EMBL/GenBank/DDBJ whole genome shotgun (WGS) entry which is preliminary data.</text>
</comment>